<dbReference type="Proteomes" id="UP001164250">
    <property type="component" value="Chromosome 3"/>
</dbReference>
<comment type="caution">
    <text evidence="1">The sequence shown here is derived from an EMBL/GenBank/DDBJ whole genome shotgun (WGS) entry which is preliminary data.</text>
</comment>
<evidence type="ECO:0000313" key="2">
    <source>
        <dbReference type="Proteomes" id="UP001164250"/>
    </source>
</evidence>
<reference evidence="2" key="1">
    <citation type="journal article" date="2023" name="G3 (Bethesda)">
        <title>Genome assembly and association tests identify interacting loci associated with vigor, precocity, and sex in interspecific pistachio rootstocks.</title>
        <authorList>
            <person name="Palmer W."/>
            <person name="Jacygrad E."/>
            <person name="Sagayaradj S."/>
            <person name="Cavanaugh K."/>
            <person name="Han R."/>
            <person name="Bertier L."/>
            <person name="Beede B."/>
            <person name="Kafkas S."/>
            <person name="Golino D."/>
            <person name="Preece J."/>
            <person name="Michelmore R."/>
        </authorList>
    </citation>
    <scope>NUCLEOTIDE SEQUENCE [LARGE SCALE GENOMIC DNA]</scope>
</reference>
<organism evidence="1 2">
    <name type="scientific">Pistacia atlantica</name>
    <dbReference type="NCBI Taxonomy" id="434234"/>
    <lineage>
        <taxon>Eukaryota</taxon>
        <taxon>Viridiplantae</taxon>
        <taxon>Streptophyta</taxon>
        <taxon>Embryophyta</taxon>
        <taxon>Tracheophyta</taxon>
        <taxon>Spermatophyta</taxon>
        <taxon>Magnoliopsida</taxon>
        <taxon>eudicotyledons</taxon>
        <taxon>Gunneridae</taxon>
        <taxon>Pentapetalae</taxon>
        <taxon>rosids</taxon>
        <taxon>malvids</taxon>
        <taxon>Sapindales</taxon>
        <taxon>Anacardiaceae</taxon>
        <taxon>Pistacia</taxon>
    </lineage>
</organism>
<gene>
    <name evidence="1" type="ORF">Patl1_04716</name>
</gene>
<evidence type="ECO:0000313" key="1">
    <source>
        <dbReference type="EMBL" id="KAJ0102788.1"/>
    </source>
</evidence>
<proteinExistence type="predicted"/>
<accession>A0ACC1BU99</accession>
<keyword evidence="2" id="KW-1185">Reference proteome</keyword>
<name>A0ACC1BU99_9ROSI</name>
<dbReference type="EMBL" id="CM047899">
    <property type="protein sequence ID" value="KAJ0102788.1"/>
    <property type="molecule type" value="Genomic_DNA"/>
</dbReference>
<protein>
    <submittedName>
        <fullName evidence="1">Uncharacterized protein</fullName>
    </submittedName>
</protein>
<sequence>MVCHCSSLCRYFNSLFLSFQPRYSPVCSSLEAFLSSFSHFELEIASYAAKKDCHCQ</sequence>